<gene>
    <name evidence="2" type="ORF">C9374_003050</name>
</gene>
<feature type="domain" description="N-acetyltransferase" evidence="1">
    <location>
        <begin position="238"/>
        <end position="388"/>
    </location>
</feature>
<evidence type="ECO:0000259" key="1">
    <source>
        <dbReference type="PROSITE" id="PS51186"/>
    </source>
</evidence>
<keyword evidence="3" id="KW-1185">Reference proteome</keyword>
<dbReference type="Pfam" id="PF00583">
    <property type="entry name" value="Acetyltransf_1"/>
    <property type="match status" value="1"/>
</dbReference>
<comment type="caution">
    <text evidence="2">The sequence shown here is derived from an EMBL/GenBank/DDBJ whole genome shotgun (WGS) entry which is preliminary data.</text>
</comment>
<protein>
    <recommendedName>
        <fullName evidence="1">N-acetyltransferase domain-containing protein</fullName>
    </recommendedName>
</protein>
<dbReference type="AlphaFoldDB" id="A0AA88KM05"/>
<accession>A0AA88KM05</accession>
<organism evidence="2 3">
    <name type="scientific">Naegleria lovaniensis</name>
    <name type="common">Amoeba</name>
    <dbReference type="NCBI Taxonomy" id="51637"/>
    <lineage>
        <taxon>Eukaryota</taxon>
        <taxon>Discoba</taxon>
        <taxon>Heterolobosea</taxon>
        <taxon>Tetramitia</taxon>
        <taxon>Eutetramitia</taxon>
        <taxon>Vahlkampfiidae</taxon>
        <taxon>Naegleria</taxon>
    </lineage>
</organism>
<dbReference type="InterPro" id="IPR016181">
    <property type="entry name" value="Acyl_CoA_acyltransferase"/>
</dbReference>
<dbReference type="GeneID" id="68095505"/>
<dbReference type="EMBL" id="PYSW02000017">
    <property type="protein sequence ID" value="KAG2385901.1"/>
    <property type="molecule type" value="Genomic_DNA"/>
</dbReference>
<dbReference type="InterPro" id="IPR000182">
    <property type="entry name" value="GNAT_dom"/>
</dbReference>
<evidence type="ECO:0000313" key="3">
    <source>
        <dbReference type="Proteomes" id="UP000816034"/>
    </source>
</evidence>
<evidence type="ECO:0000313" key="2">
    <source>
        <dbReference type="EMBL" id="KAG2385901.1"/>
    </source>
</evidence>
<dbReference type="Gene3D" id="3.40.630.30">
    <property type="match status" value="1"/>
</dbReference>
<reference evidence="2 3" key="1">
    <citation type="journal article" date="2018" name="BMC Genomics">
        <title>The genome of Naegleria lovaniensis, the basis for a comparative approach to unravel pathogenicity factors of the human pathogenic amoeba N. fowleri.</title>
        <authorList>
            <person name="Liechti N."/>
            <person name="Schurch N."/>
            <person name="Bruggmann R."/>
            <person name="Wittwer M."/>
        </authorList>
    </citation>
    <scope>NUCLEOTIDE SEQUENCE [LARGE SCALE GENOMIC DNA]</scope>
    <source>
        <strain evidence="2 3">ATCC 30569</strain>
    </source>
</reference>
<dbReference type="RefSeq" id="XP_044549894.1">
    <property type="nucleotide sequence ID" value="XM_044692536.1"/>
</dbReference>
<dbReference type="Proteomes" id="UP000816034">
    <property type="component" value="Unassembled WGS sequence"/>
</dbReference>
<dbReference type="SUPFAM" id="SSF55729">
    <property type="entry name" value="Acyl-CoA N-acyltransferases (Nat)"/>
    <property type="match status" value="1"/>
</dbReference>
<dbReference type="GO" id="GO:0016747">
    <property type="term" value="F:acyltransferase activity, transferring groups other than amino-acyl groups"/>
    <property type="evidence" value="ECO:0007669"/>
    <property type="project" value="InterPro"/>
</dbReference>
<proteinExistence type="predicted"/>
<dbReference type="PROSITE" id="PS51186">
    <property type="entry name" value="GNAT"/>
    <property type="match status" value="1"/>
</dbReference>
<name>A0AA88KM05_NAELO</name>
<sequence length="388" mass="44853">MSLSVPLTLPTNSTRPSYSITFYTNAELFYEHAIPFLTKHLAENNLILGVSRSCVITPQRYPERFLMIIHSSHGTEDDQQQEACCNTDSIVLVMAWTIPHRLLLSAPTHNQTLEERQSILSAWMDLVLNGSLQDRGLNENSEHKQAPCFVEEIWEEIEKLLKKHGRAVSGVLTDNSEAEWFAKEYCEKLKKCVSSEDGMNNFEIREPSKLRIYSLKAQDIRPCRDLETQQKRYEFSYLDLNNEKQLDMYIQCLDEFMNEIFPDHKKMSKEEYMENLINRALKDGFAPLCYEKDDKDKLPISVALVNGIPKAGRVSYVYTSKKHRGKGVASFLMYSLVHDVLVNHGDIYEALFLFTDLSNPTSNSVYMNIGFKPVRDMYDQEIKYSNHD</sequence>